<reference evidence="1 2" key="1">
    <citation type="submission" date="2013-05" db="EMBL/GenBank/DDBJ databases">
        <title>Complete genome sequence of the lipase-producing bacterium Photobacterium gaetbulicola Gung47.</title>
        <authorList>
            <person name="Kim Y.-O."/>
        </authorList>
    </citation>
    <scope>NUCLEOTIDE SEQUENCE [LARGE SCALE GENOMIC DNA]</scope>
    <source>
        <strain evidence="1 2">Gung47</strain>
    </source>
</reference>
<dbReference type="KEGG" id="pgb:H744_2c1991"/>
<dbReference type="OrthoDB" id="5829657at2"/>
<accession>A0A0C5X009</accession>
<dbReference type="AlphaFoldDB" id="A0A0C5X009"/>
<dbReference type="PATRIC" id="fig|658445.3.peg.3953"/>
<gene>
    <name evidence="1" type="ORF">H744_2c1991</name>
</gene>
<sequence>MDNVKKAIVNPIHRPCPDMAGCINPKPELTQKSLETVRQLREKFGFKTTKQRAKEHSQYLKQLAVFQYNRDMMAGGAK</sequence>
<evidence type="ECO:0000313" key="1">
    <source>
        <dbReference type="EMBL" id="AJR08655.1"/>
    </source>
</evidence>
<organism evidence="1 2">
    <name type="scientific">Photobacterium gaetbulicola Gung47</name>
    <dbReference type="NCBI Taxonomy" id="658445"/>
    <lineage>
        <taxon>Bacteria</taxon>
        <taxon>Pseudomonadati</taxon>
        <taxon>Pseudomonadota</taxon>
        <taxon>Gammaproteobacteria</taxon>
        <taxon>Vibrionales</taxon>
        <taxon>Vibrionaceae</taxon>
        <taxon>Photobacterium</taxon>
    </lineage>
</organism>
<keyword evidence="2" id="KW-1185">Reference proteome</keyword>
<proteinExistence type="predicted"/>
<name>A0A0C5X009_9GAMM</name>
<dbReference type="HOGENOM" id="CLU_2618938_0_0_6"/>
<protein>
    <submittedName>
        <fullName evidence="1">Uncharacterized protein</fullName>
    </submittedName>
</protein>
<dbReference type="STRING" id="658445.H744_2c1991"/>
<dbReference type="Proteomes" id="UP000032303">
    <property type="component" value="Chromosome 2"/>
</dbReference>
<dbReference type="EMBL" id="CP005974">
    <property type="protein sequence ID" value="AJR08655.1"/>
    <property type="molecule type" value="Genomic_DNA"/>
</dbReference>
<evidence type="ECO:0000313" key="2">
    <source>
        <dbReference type="Proteomes" id="UP000032303"/>
    </source>
</evidence>